<proteinExistence type="inferred from homology"/>
<dbReference type="PANTHER" id="PTHR30435">
    <property type="entry name" value="FLAGELLAR PROTEIN"/>
    <property type="match status" value="1"/>
</dbReference>
<dbReference type="AlphaFoldDB" id="A0A1M6Z6V8"/>
<name>A0A1M6Z6V8_9BACT</name>
<keyword evidence="7" id="KW-1185">Reference proteome</keyword>
<accession>A0A1M6Z6V8</accession>
<feature type="domain" description="Flagellar basal-body/hook protein C-terminal" evidence="5">
    <location>
        <begin position="74"/>
        <end position="115"/>
    </location>
</feature>
<keyword evidence="3" id="KW-0975">Bacterial flagellum</keyword>
<comment type="similarity">
    <text evidence="2">Belongs to the flagella basal body rod proteins family.</text>
</comment>
<protein>
    <submittedName>
        <fullName evidence="6">Flagellar basal-body rod protein FlgC</fullName>
    </submittedName>
</protein>
<keyword evidence="6" id="KW-0969">Cilium</keyword>
<evidence type="ECO:0000313" key="6">
    <source>
        <dbReference type="EMBL" id="SHL26039.1"/>
    </source>
</evidence>
<evidence type="ECO:0000313" key="7">
    <source>
        <dbReference type="Proteomes" id="UP000183994"/>
    </source>
</evidence>
<dbReference type="InterPro" id="IPR001444">
    <property type="entry name" value="Flag_bb_rod_N"/>
</dbReference>
<dbReference type="InterPro" id="IPR010930">
    <property type="entry name" value="Flg_bb/hook_C_dom"/>
</dbReference>
<dbReference type="EMBL" id="FQZU01000055">
    <property type="protein sequence ID" value="SHL26039.1"/>
    <property type="molecule type" value="Genomic_DNA"/>
</dbReference>
<evidence type="ECO:0000256" key="2">
    <source>
        <dbReference type="ARBA" id="ARBA00009677"/>
    </source>
</evidence>
<evidence type="ECO:0000256" key="1">
    <source>
        <dbReference type="ARBA" id="ARBA00004117"/>
    </source>
</evidence>
<feature type="domain" description="Flagellar basal body rod protein N-terminal" evidence="4">
    <location>
        <begin position="5"/>
        <end position="35"/>
    </location>
</feature>
<dbReference type="OrthoDB" id="9793434at2"/>
<organism evidence="6 7">
    <name type="scientific">Desulfatibacillum alkenivorans DSM 16219</name>
    <dbReference type="NCBI Taxonomy" id="1121393"/>
    <lineage>
        <taxon>Bacteria</taxon>
        <taxon>Pseudomonadati</taxon>
        <taxon>Thermodesulfobacteriota</taxon>
        <taxon>Desulfobacteria</taxon>
        <taxon>Desulfobacterales</taxon>
        <taxon>Desulfatibacillaceae</taxon>
        <taxon>Desulfatibacillum</taxon>
    </lineage>
</organism>
<evidence type="ECO:0000256" key="3">
    <source>
        <dbReference type="ARBA" id="ARBA00023143"/>
    </source>
</evidence>
<comment type="subcellular location">
    <subcellularLocation>
        <location evidence="1">Bacterial flagellum basal body</location>
    </subcellularLocation>
</comment>
<sequence>MIAGINASVSALNAYGRKFQSTANNTANIDTDGYKKTRVTMSEAANGSVETVTERVNTPGPIVNEMTSEGSVLVEKSNVDLAQEVTNQILAARGYEANLASVKAFDEMLGSTLDLIK</sequence>
<dbReference type="RefSeq" id="WP_073478891.1">
    <property type="nucleotide sequence ID" value="NZ_FQZU01000055.1"/>
</dbReference>
<dbReference type="Pfam" id="PF06429">
    <property type="entry name" value="Flg_bbr_C"/>
    <property type="match status" value="1"/>
</dbReference>
<keyword evidence="6" id="KW-0966">Cell projection</keyword>
<dbReference type="GO" id="GO:0071978">
    <property type="term" value="P:bacterial-type flagellum-dependent swarming motility"/>
    <property type="evidence" value="ECO:0007669"/>
    <property type="project" value="TreeGrafter"/>
</dbReference>
<dbReference type="Pfam" id="PF00460">
    <property type="entry name" value="Flg_bb_rod"/>
    <property type="match status" value="1"/>
</dbReference>
<keyword evidence="6" id="KW-0282">Flagellum</keyword>
<dbReference type="Proteomes" id="UP000183994">
    <property type="component" value="Unassembled WGS sequence"/>
</dbReference>
<gene>
    <name evidence="6" type="ORF">SAMN02745216_04914</name>
</gene>
<evidence type="ECO:0000259" key="5">
    <source>
        <dbReference type="Pfam" id="PF06429"/>
    </source>
</evidence>
<evidence type="ECO:0000259" key="4">
    <source>
        <dbReference type="Pfam" id="PF00460"/>
    </source>
</evidence>
<reference evidence="7" key="1">
    <citation type="submission" date="2016-11" db="EMBL/GenBank/DDBJ databases">
        <authorList>
            <person name="Varghese N."/>
            <person name="Submissions S."/>
        </authorList>
    </citation>
    <scope>NUCLEOTIDE SEQUENCE [LARGE SCALE GENOMIC DNA]</scope>
    <source>
        <strain evidence="7">DSM 16219</strain>
    </source>
</reference>
<dbReference type="PANTHER" id="PTHR30435:SF19">
    <property type="entry name" value="FLAGELLAR BASAL-BODY ROD PROTEIN FLGG"/>
    <property type="match status" value="1"/>
</dbReference>
<dbReference type="STRING" id="1121393.SAMN02745216_04914"/>
<dbReference type="GO" id="GO:0009425">
    <property type="term" value="C:bacterial-type flagellum basal body"/>
    <property type="evidence" value="ECO:0007669"/>
    <property type="project" value="UniProtKB-SubCell"/>
</dbReference>